<protein>
    <submittedName>
        <fullName evidence="1">Uncharacterized protein</fullName>
    </submittedName>
</protein>
<dbReference type="Proteomes" id="UP000054477">
    <property type="component" value="Unassembled WGS sequence"/>
</dbReference>
<accession>A0A0C9X4C2</accession>
<evidence type="ECO:0000313" key="1">
    <source>
        <dbReference type="EMBL" id="KIJ91382.1"/>
    </source>
</evidence>
<sequence>MFDLLLHHHSPARYEPRQVCQQSIHFGLTLDADTKAQDQLYAPSDSAQQPQRIYAFLLLHFLFCSQFSPLICPPIPSFHLYSLLPCFCALFPTSTSSTHPLFPTVCSFPQSCFRHLRQARLTTPSGLSHIVVRMSHTCLEIDFFYAERAMSLGGWPEIISLEGTWSFRLKRCHILCKPQSFGGRSHVLYQYLYLGIRTDVREETGSSSGGFYVDVAGYRKPKVVLGNPCLAKGARKVVNTKDEATGIERKVTMDR</sequence>
<evidence type="ECO:0000313" key="2">
    <source>
        <dbReference type="Proteomes" id="UP000054477"/>
    </source>
</evidence>
<reference evidence="2" key="2">
    <citation type="submission" date="2015-01" db="EMBL/GenBank/DDBJ databases">
        <title>Evolutionary Origins and Diversification of the Mycorrhizal Mutualists.</title>
        <authorList>
            <consortium name="DOE Joint Genome Institute"/>
            <consortium name="Mycorrhizal Genomics Consortium"/>
            <person name="Kohler A."/>
            <person name="Kuo A."/>
            <person name="Nagy L.G."/>
            <person name="Floudas D."/>
            <person name="Copeland A."/>
            <person name="Barry K.W."/>
            <person name="Cichocki N."/>
            <person name="Veneault-Fourrey C."/>
            <person name="LaButti K."/>
            <person name="Lindquist E.A."/>
            <person name="Lipzen A."/>
            <person name="Lundell T."/>
            <person name="Morin E."/>
            <person name="Murat C."/>
            <person name="Riley R."/>
            <person name="Ohm R."/>
            <person name="Sun H."/>
            <person name="Tunlid A."/>
            <person name="Henrissat B."/>
            <person name="Grigoriev I.V."/>
            <person name="Hibbett D.S."/>
            <person name="Martin F."/>
        </authorList>
    </citation>
    <scope>NUCLEOTIDE SEQUENCE [LARGE SCALE GENOMIC DNA]</scope>
    <source>
        <strain evidence="2">LaAM-08-1</strain>
    </source>
</reference>
<dbReference type="OrthoDB" id="6372431at2759"/>
<proteinExistence type="predicted"/>
<dbReference type="EMBL" id="KN839016">
    <property type="protein sequence ID" value="KIJ91382.1"/>
    <property type="molecule type" value="Genomic_DNA"/>
</dbReference>
<gene>
    <name evidence="1" type="ORF">K443DRAFT_489586</name>
</gene>
<dbReference type="HOGENOM" id="CLU_1090150_0_0_1"/>
<name>A0A0C9X4C2_9AGAR</name>
<organism evidence="1 2">
    <name type="scientific">Laccaria amethystina LaAM-08-1</name>
    <dbReference type="NCBI Taxonomy" id="1095629"/>
    <lineage>
        <taxon>Eukaryota</taxon>
        <taxon>Fungi</taxon>
        <taxon>Dikarya</taxon>
        <taxon>Basidiomycota</taxon>
        <taxon>Agaricomycotina</taxon>
        <taxon>Agaricomycetes</taxon>
        <taxon>Agaricomycetidae</taxon>
        <taxon>Agaricales</taxon>
        <taxon>Agaricineae</taxon>
        <taxon>Hydnangiaceae</taxon>
        <taxon>Laccaria</taxon>
    </lineage>
</organism>
<dbReference type="AlphaFoldDB" id="A0A0C9X4C2"/>
<reference evidence="1 2" key="1">
    <citation type="submission" date="2014-04" db="EMBL/GenBank/DDBJ databases">
        <authorList>
            <consortium name="DOE Joint Genome Institute"/>
            <person name="Kuo A."/>
            <person name="Kohler A."/>
            <person name="Nagy L.G."/>
            <person name="Floudas D."/>
            <person name="Copeland A."/>
            <person name="Barry K.W."/>
            <person name="Cichocki N."/>
            <person name="Veneault-Fourrey C."/>
            <person name="LaButti K."/>
            <person name="Lindquist E.A."/>
            <person name="Lipzen A."/>
            <person name="Lundell T."/>
            <person name="Morin E."/>
            <person name="Murat C."/>
            <person name="Sun H."/>
            <person name="Tunlid A."/>
            <person name="Henrissat B."/>
            <person name="Grigoriev I.V."/>
            <person name="Hibbett D.S."/>
            <person name="Martin F."/>
            <person name="Nordberg H.P."/>
            <person name="Cantor M.N."/>
            <person name="Hua S.X."/>
        </authorList>
    </citation>
    <scope>NUCLEOTIDE SEQUENCE [LARGE SCALE GENOMIC DNA]</scope>
    <source>
        <strain evidence="1 2">LaAM-08-1</strain>
    </source>
</reference>
<keyword evidence="2" id="KW-1185">Reference proteome</keyword>